<evidence type="ECO:0000256" key="6">
    <source>
        <dbReference type="SAM" id="MobiDB-lite"/>
    </source>
</evidence>
<dbReference type="GO" id="GO:0015935">
    <property type="term" value="C:small ribosomal subunit"/>
    <property type="evidence" value="ECO:0007669"/>
    <property type="project" value="TreeGrafter"/>
</dbReference>
<dbReference type="NCBIfam" id="NF001099">
    <property type="entry name" value="PRK00132.1"/>
    <property type="match status" value="1"/>
</dbReference>
<keyword evidence="2 4" id="KW-0689">Ribosomal protein</keyword>
<comment type="similarity">
    <text evidence="1 4">Belongs to the universal ribosomal protein uS9 family.</text>
</comment>
<sequence length="135" mass="15376">MARKKKPNYIYTVGRRKSASARVRLYRGKGESTVNEKPIADYFPGIIGKNEWTKPFKTLDVSDKYFVSAKVIGGGIQSQLDAVVHGISRALRKAKEEYKKPLKKAGLLTRDSRIRERRKIDTGGKARRKKQSPKR</sequence>
<name>A0A1F7X9Y6_9BACT</name>
<evidence type="ECO:0000256" key="4">
    <source>
        <dbReference type="RuleBase" id="RU003815"/>
    </source>
</evidence>
<dbReference type="Pfam" id="PF00380">
    <property type="entry name" value="Ribosomal_S9"/>
    <property type="match status" value="1"/>
</dbReference>
<dbReference type="GO" id="GO:0006412">
    <property type="term" value="P:translation"/>
    <property type="evidence" value="ECO:0007669"/>
    <property type="project" value="InterPro"/>
</dbReference>
<evidence type="ECO:0000256" key="3">
    <source>
        <dbReference type="ARBA" id="ARBA00023274"/>
    </source>
</evidence>
<feature type="compositionally biased region" description="Basic and acidic residues" evidence="6">
    <location>
        <begin position="110"/>
        <end position="124"/>
    </location>
</feature>
<keyword evidence="3 4" id="KW-0687">Ribonucleoprotein</keyword>
<feature type="compositionally biased region" description="Basic residues" evidence="6">
    <location>
        <begin position="125"/>
        <end position="135"/>
    </location>
</feature>
<dbReference type="GO" id="GO:0005737">
    <property type="term" value="C:cytoplasm"/>
    <property type="evidence" value="ECO:0007669"/>
    <property type="project" value="UniProtKB-ARBA"/>
</dbReference>
<dbReference type="Gene3D" id="3.30.230.10">
    <property type="match status" value="1"/>
</dbReference>
<dbReference type="InterPro" id="IPR020574">
    <property type="entry name" value="Ribosomal_uS9_CS"/>
</dbReference>
<protein>
    <recommendedName>
        <fullName evidence="5">30S ribosomal protein S9</fullName>
    </recommendedName>
</protein>
<evidence type="ECO:0000256" key="2">
    <source>
        <dbReference type="ARBA" id="ARBA00022980"/>
    </source>
</evidence>
<comment type="caution">
    <text evidence="7">The sequence shown here is derived from an EMBL/GenBank/DDBJ whole genome shotgun (WGS) entry which is preliminary data.</text>
</comment>
<dbReference type="SUPFAM" id="SSF54211">
    <property type="entry name" value="Ribosomal protein S5 domain 2-like"/>
    <property type="match status" value="1"/>
</dbReference>
<dbReference type="AlphaFoldDB" id="A0A1F7X9Y6"/>
<dbReference type="Proteomes" id="UP000177053">
    <property type="component" value="Unassembled WGS sequence"/>
</dbReference>
<evidence type="ECO:0000256" key="1">
    <source>
        <dbReference type="ARBA" id="ARBA00005251"/>
    </source>
</evidence>
<proteinExistence type="inferred from homology"/>
<dbReference type="GO" id="GO:0003735">
    <property type="term" value="F:structural constituent of ribosome"/>
    <property type="evidence" value="ECO:0007669"/>
    <property type="project" value="InterPro"/>
</dbReference>
<evidence type="ECO:0000313" key="8">
    <source>
        <dbReference type="Proteomes" id="UP000177053"/>
    </source>
</evidence>
<dbReference type="PANTHER" id="PTHR21569:SF1">
    <property type="entry name" value="SMALL RIBOSOMAL SUBUNIT PROTEIN US9M"/>
    <property type="match status" value="1"/>
</dbReference>
<evidence type="ECO:0000313" key="7">
    <source>
        <dbReference type="EMBL" id="OGM11579.1"/>
    </source>
</evidence>
<feature type="region of interest" description="Disordered" evidence="6">
    <location>
        <begin position="108"/>
        <end position="135"/>
    </location>
</feature>
<dbReference type="InterPro" id="IPR023035">
    <property type="entry name" value="Ribosomal_uS9_bac/plastid"/>
</dbReference>
<evidence type="ECO:0000256" key="5">
    <source>
        <dbReference type="RuleBase" id="RU003816"/>
    </source>
</evidence>
<accession>A0A1F7X9Y6</accession>
<dbReference type="InterPro" id="IPR020568">
    <property type="entry name" value="Ribosomal_Su5_D2-typ_SF"/>
</dbReference>
<organism evidence="7 8">
    <name type="scientific">Candidatus Woesebacteria bacterium RBG_16_34_12</name>
    <dbReference type="NCBI Taxonomy" id="1802480"/>
    <lineage>
        <taxon>Bacteria</taxon>
        <taxon>Candidatus Woeseibacteriota</taxon>
    </lineage>
</organism>
<gene>
    <name evidence="7" type="ORF">A2Z22_02165</name>
</gene>
<reference evidence="7 8" key="1">
    <citation type="journal article" date="2016" name="Nat. Commun.">
        <title>Thousands of microbial genomes shed light on interconnected biogeochemical processes in an aquifer system.</title>
        <authorList>
            <person name="Anantharaman K."/>
            <person name="Brown C.T."/>
            <person name="Hug L.A."/>
            <person name="Sharon I."/>
            <person name="Castelle C.J."/>
            <person name="Probst A.J."/>
            <person name="Thomas B.C."/>
            <person name="Singh A."/>
            <person name="Wilkins M.J."/>
            <person name="Karaoz U."/>
            <person name="Brodie E.L."/>
            <person name="Williams K.H."/>
            <person name="Hubbard S.S."/>
            <person name="Banfield J.F."/>
        </authorList>
    </citation>
    <scope>NUCLEOTIDE SEQUENCE [LARGE SCALE GENOMIC DNA]</scope>
</reference>
<dbReference type="GO" id="GO:0003723">
    <property type="term" value="F:RNA binding"/>
    <property type="evidence" value="ECO:0007669"/>
    <property type="project" value="TreeGrafter"/>
</dbReference>
<dbReference type="PROSITE" id="PS00360">
    <property type="entry name" value="RIBOSOMAL_S9"/>
    <property type="match status" value="1"/>
</dbReference>
<dbReference type="EMBL" id="MGFS01000015">
    <property type="protein sequence ID" value="OGM11579.1"/>
    <property type="molecule type" value="Genomic_DNA"/>
</dbReference>
<dbReference type="InterPro" id="IPR000754">
    <property type="entry name" value="Ribosomal_uS9"/>
</dbReference>
<dbReference type="InterPro" id="IPR014721">
    <property type="entry name" value="Ribsml_uS5_D2-typ_fold_subgr"/>
</dbReference>
<dbReference type="PANTHER" id="PTHR21569">
    <property type="entry name" value="RIBOSOMAL PROTEIN S9"/>
    <property type="match status" value="1"/>
</dbReference>